<feature type="compositionally biased region" description="Low complexity" evidence="16">
    <location>
        <begin position="202"/>
        <end position="229"/>
    </location>
</feature>
<comment type="similarity">
    <text evidence="4">Belongs to the 2-oxoacid dehydrogenase family.</text>
</comment>
<dbReference type="NCBIfam" id="TIGR01347">
    <property type="entry name" value="sucB"/>
    <property type="match status" value="1"/>
</dbReference>
<dbReference type="GO" id="GO:0004149">
    <property type="term" value="F:dihydrolipoyllysine-residue succinyltransferase activity"/>
    <property type="evidence" value="ECO:0007669"/>
    <property type="project" value="UniProtKB-EC"/>
</dbReference>
<evidence type="ECO:0000256" key="8">
    <source>
        <dbReference type="ARBA" id="ARBA00022679"/>
    </source>
</evidence>
<evidence type="ECO:0000259" key="17">
    <source>
        <dbReference type="PROSITE" id="PS50968"/>
    </source>
</evidence>
<comment type="cofactor">
    <cofactor evidence="1">
        <name>(R)-lipoate</name>
        <dbReference type="ChEBI" id="CHEBI:83088"/>
    </cofactor>
</comment>
<comment type="pathway">
    <text evidence="3">Amino-acid degradation; L-lysine degradation via saccharopine pathway; glutaryl-CoA from L-lysine: step 6/6.</text>
</comment>
<dbReference type="Gene3D" id="2.40.50.100">
    <property type="match status" value="1"/>
</dbReference>
<dbReference type="FunFam" id="3.30.559.10:FF:000006">
    <property type="entry name" value="Dihydrolipoyllysine-residue succinyltransferase component of 2-oxoglutarate dehydrogenase complex, mitochondrial"/>
    <property type="match status" value="1"/>
</dbReference>
<dbReference type="NCBIfam" id="NF004309">
    <property type="entry name" value="PRK05704.1"/>
    <property type="match status" value="1"/>
</dbReference>
<dbReference type="PANTHER" id="PTHR43416">
    <property type="entry name" value="DIHYDROLIPOYLLYSINE-RESIDUE SUCCINYLTRANSFERASE COMPONENT OF 2-OXOGLUTARATE DEHYDROGENASE COMPLEX, MITOCHONDRIAL-RELATED"/>
    <property type="match status" value="1"/>
</dbReference>
<keyword evidence="7" id="KW-0816">Tricarboxylic acid cycle</keyword>
<reference evidence="19" key="1">
    <citation type="submission" date="2025-08" db="UniProtKB">
        <authorList>
            <consortium name="RefSeq"/>
        </authorList>
    </citation>
    <scope>IDENTIFICATION</scope>
</reference>
<evidence type="ECO:0000256" key="3">
    <source>
        <dbReference type="ARBA" id="ARBA00005145"/>
    </source>
</evidence>
<accession>A0A9W2ZW90</accession>
<dbReference type="PROSITE" id="PS50968">
    <property type="entry name" value="BIOTINYL_LIPOYL"/>
    <property type="match status" value="1"/>
</dbReference>
<evidence type="ECO:0000313" key="19">
    <source>
        <dbReference type="RefSeq" id="XP_055879219.1"/>
    </source>
</evidence>
<keyword evidence="18" id="KW-1185">Reference proteome</keyword>
<evidence type="ECO:0000256" key="7">
    <source>
        <dbReference type="ARBA" id="ARBA00022532"/>
    </source>
</evidence>
<keyword evidence="11" id="KW-0496">Mitochondrion</keyword>
<evidence type="ECO:0000256" key="16">
    <source>
        <dbReference type="SAM" id="MobiDB-lite"/>
    </source>
</evidence>
<dbReference type="Pfam" id="PF00198">
    <property type="entry name" value="2-oxoacid_dh"/>
    <property type="match status" value="1"/>
</dbReference>
<evidence type="ECO:0000256" key="11">
    <source>
        <dbReference type="ARBA" id="ARBA00023128"/>
    </source>
</evidence>
<evidence type="ECO:0000313" key="18">
    <source>
        <dbReference type="Proteomes" id="UP001165740"/>
    </source>
</evidence>
<evidence type="ECO:0000256" key="4">
    <source>
        <dbReference type="ARBA" id="ARBA00007317"/>
    </source>
</evidence>
<dbReference type="GO" id="GO:0006099">
    <property type="term" value="P:tricarboxylic acid cycle"/>
    <property type="evidence" value="ECO:0007669"/>
    <property type="project" value="UniProtKB-KW"/>
</dbReference>
<dbReference type="InterPro" id="IPR003016">
    <property type="entry name" value="2-oxoA_DH_lipoyl-BS"/>
</dbReference>
<sequence>MLASSNIRCLRHFRWLANCNHHIQKSRVVASFPPCTTQGTNLTSPLKHTSSLLSGCTQTCHSPVNIRYLHGSNILYTDEIRVIVAPPFAESVTEGDIKWGKAIGDSVEADEVVGEIETDKTNMPVHAPAAGVIEELLVKDGETVNPGKQLFKLRVGAGGGAAPKKEAAAPSPVVEAPKPQSAAPSSSGPIPDKAPPPPAKPAQPLSSVPVSAVKPKPAPSAGASAAPAAIGGSRSEQRVKMNRMRQRIAQRLKEAQNTCAMLTTFNEIDMSNVMEMRNKYKDVFQKKYNLKLGFMSAFVKASAFALADQPVVNAVIDDMDIVYRDYIDISVAVATPKGLVVPVIRNVEQMNYADIEKVIADLGERARAGTLAIEDMDGGTFTISNGGVFGSMFGTPIINPPQSAILGMHGIFDRPVAINGKVEVRPMMYVALTYDHKLIDGREAVTFLKKIKSAVEDPRTILLDL</sequence>
<keyword evidence="10" id="KW-0809">Transit peptide</keyword>
<evidence type="ECO:0000256" key="2">
    <source>
        <dbReference type="ARBA" id="ARBA00004173"/>
    </source>
</evidence>
<evidence type="ECO:0000256" key="1">
    <source>
        <dbReference type="ARBA" id="ARBA00001938"/>
    </source>
</evidence>
<feature type="domain" description="Lipoyl-binding" evidence="17">
    <location>
        <begin position="80"/>
        <end position="154"/>
    </location>
</feature>
<organism evidence="18 19">
    <name type="scientific">Biomphalaria glabrata</name>
    <name type="common">Bloodfluke planorb</name>
    <name type="synonym">Freshwater snail</name>
    <dbReference type="NCBI Taxonomy" id="6526"/>
    <lineage>
        <taxon>Eukaryota</taxon>
        <taxon>Metazoa</taxon>
        <taxon>Spiralia</taxon>
        <taxon>Lophotrochozoa</taxon>
        <taxon>Mollusca</taxon>
        <taxon>Gastropoda</taxon>
        <taxon>Heterobranchia</taxon>
        <taxon>Euthyneura</taxon>
        <taxon>Panpulmonata</taxon>
        <taxon>Hygrophila</taxon>
        <taxon>Lymnaeoidea</taxon>
        <taxon>Planorbidae</taxon>
        <taxon>Biomphalaria</taxon>
    </lineage>
</organism>
<dbReference type="OMA" id="NMPQTAV"/>
<dbReference type="SUPFAM" id="SSF51230">
    <property type="entry name" value="Single hybrid motif"/>
    <property type="match status" value="1"/>
</dbReference>
<dbReference type="OrthoDB" id="5391403at2759"/>
<feature type="compositionally biased region" description="Pro residues" evidence="16">
    <location>
        <begin position="192"/>
        <end position="201"/>
    </location>
</feature>
<dbReference type="InterPro" id="IPR011053">
    <property type="entry name" value="Single_hybrid_motif"/>
</dbReference>
<dbReference type="Proteomes" id="UP001165740">
    <property type="component" value="Chromosome 3"/>
</dbReference>
<feature type="compositionally biased region" description="Low complexity" evidence="16">
    <location>
        <begin position="168"/>
        <end position="191"/>
    </location>
</feature>
<dbReference type="InterPro" id="IPR023213">
    <property type="entry name" value="CAT-like_dom_sf"/>
</dbReference>
<evidence type="ECO:0000256" key="14">
    <source>
        <dbReference type="ARBA" id="ARBA00032406"/>
    </source>
</evidence>
<dbReference type="PANTHER" id="PTHR43416:SF5">
    <property type="entry name" value="DIHYDROLIPOYLLYSINE-RESIDUE SUCCINYLTRANSFERASE COMPONENT OF 2-OXOGLUTARATE DEHYDROGENASE COMPLEX, MITOCHONDRIAL"/>
    <property type="match status" value="1"/>
</dbReference>
<keyword evidence="9" id="KW-0450">Lipoyl</keyword>
<dbReference type="RefSeq" id="XP_055879219.1">
    <property type="nucleotide sequence ID" value="XM_056023244.1"/>
</dbReference>
<dbReference type="InterPro" id="IPR001078">
    <property type="entry name" value="2-oxoacid_DH_actylTfrase"/>
</dbReference>
<dbReference type="CDD" id="cd06849">
    <property type="entry name" value="lipoyl_domain"/>
    <property type="match status" value="1"/>
</dbReference>
<gene>
    <name evidence="19" type="primary">LOC106065050</name>
</gene>
<keyword evidence="8" id="KW-0808">Transferase</keyword>
<dbReference type="InterPro" id="IPR050537">
    <property type="entry name" value="2-oxoacid_dehydrogenase"/>
</dbReference>
<evidence type="ECO:0000256" key="10">
    <source>
        <dbReference type="ARBA" id="ARBA00022946"/>
    </source>
</evidence>
<comment type="subcellular location">
    <subcellularLocation>
        <location evidence="2">Mitochondrion</location>
    </subcellularLocation>
</comment>
<proteinExistence type="inferred from homology"/>
<dbReference type="Pfam" id="PF00364">
    <property type="entry name" value="Biotin_lipoyl"/>
    <property type="match status" value="1"/>
</dbReference>
<dbReference type="InterPro" id="IPR000089">
    <property type="entry name" value="Biotin_lipoyl"/>
</dbReference>
<evidence type="ECO:0000256" key="9">
    <source>
        <dbReference type="ARBA" id="ARBA00022823"/>
    </source>
</evidence>
<evidence type="ECO:0000256" key="12">
    <source>
        <dbReference type="ARBA" id="ARBA00023315"/>
    </source>
</evidence>
<evidence type="ECO:0000256" key="6">
    <source>
        <dbReference type="ARBA" id="ARBA00020294"/>
    </source>
</evidence>
<dbReference type="GeneID" id="106065050"/>
<name>A0A9W2ZW90_BIOGL</name>
<evidence type="ECO:0000256" key="15">
    <source>
        <dbReference type="ARBA" id="ARBA00046046"/>
    </source>
</evidence>
<dbReference type="EC" id="2.3.1.61" evidence="5"/>
<evidence type="ECO:0000256" key="5">
    <source>
        <dbReference type="ARBA" id="ARBA00012945"/>
    </source>
</evidence>
<dbReference type="Gene3D" id="3.30.559.10">
    <property type="entry name" value="Chloramphenicol acetyltransferase-like domain"/>
    <property type="match status" value="1"/>
</dbReference>
<dbReference type="InterPro" id="IPR006255">
    <property type="entry name" value="SucB"/>
</dbReference>
<protein>
    <recommendedName>
        <fullName evidence="6">Dihydrolipoyllysine-residue succinyltransferase component of 2-oxoglutarate dehydrogenase complex, mitochondrial</fullName>
        <ecNumber evidence="5">2.3.1.61</ecNumber>
    </recommendedName>
    <alternativeName>
        <fullName evidence="14">2-oxoglutarate dehydrogenase complex component E2</fullName>
    </alternativeName>
    <alternativeName>
        <fullName evidence="13">E2K</fullName>
    </alternativeName>
</protein>
<comment type="function">
    <text evidence="15">Dihydrolipoamide succinyltransferase (E2) component of the 2-oxoglutarate dehydrogenase complex. The 2-oxoglutarate dehydrogenase complex catalyzes the overall conversion of 2-oxoglutarate to succinyl-CoA and CO(2). The 2-oxoglutarate dehydrogenase complex is mainly active in the mitochondrion. A fraction of the 2-oxoglutarate dehydrogenase complex also localizes in the nucleus and is required for lysine succinylation of histones: associates with KAT2A on chromatin and provides succinyl-CoA to histone succinyltransferase KAT2A.</text>
</comment>
<keyword evidence="12" id="KW-0012">Acyltransferase</keyword>
<dbReference type="PROSITE" id="PS00189">
    <property type="entry name" value="LIPOYL"/>
    <property type="match status" value="1"/>
</dbReference>
<dbReference type="AlphaFoldDB" id="A0A9W2ZW90"/>
<dbReference type="SUPFAM" id="SSF52777">
    <property type="entry name" value="CoA-dependent acyltransferases"/>
    <property type="match status" value="1"/>
</dbReference>
<feature type="region of interest" description="Disordered" evidence="16">
    <location>
        <begin position="159"/>
        <end position="242"/>
    </location>
</feature>
<dbReference type="GO" id="GO:0005739">
    <property type="term" value="C:mitochondrion"/>
    <property type="evidence" value="ECO:0007669"/>
    <property type="project" value="UniProtKB-SubCell"/>
</dbReference>
<evidence type="ECO:0000256" key="13">
    <source>
        <dbReference type="ARBA" id="ARBA00031331"/>
    </source>
</evidence>
<dbReference type="GO" id="GO:0045252">
    <property type="term" value="C:oxoglutarate dehydrogenase complex"/>
    <property type="evidence" value="ECO:0007669"/>
    <property type="project" value="InterPro"/>
</dbReference>